<keyword evidence="5" id="KW-0998">Cell outer membrane</keyword>
<dbReference type="SUPFAM" id="SSF48452">
    <property type="entry name" value="TPR-like"/>
    <property type="match status" value="1"/>
</dbReference>
<feature type="domain" description="SusD-like N-terminal" evidence="8">
    <location>
        <begin position="26"/>
        <end position="230"/>
    </location>
</feature>
<dbReference type="InterPro" id="IPR011990">
    <property type="entry name" value="TPR-like_helical_dom_sf"/>
</dbReference>
<name>A0A5M8NXU5_9BACT</name>
<dbReference type="PROSITE" id="PS51257">
    <property type="entry name" value="PROKAR_LIPOPROTEIN"/>
    <property type="match status" value="1"/>
</dbReference>
<dbReference type="GO" id="GO:0009279">
    <property type="term" value="C:cell outer membrane"/>
    <property type="evidence" value="ECO:0007669"/>
    <property type="project" value="UniProtKB-SubCell"/>
</dbReference>
<accession>A0A5M8NXU5</accession>
<protein>
    <submittedName>
        <fullName evidence="9">RagB/SusD family nutrient uptake outer membrane protein</fullName>
    </submittedName>
</protein>
<dbReference type="EMBL" id="SNRX01000061">
    <property type="protein sequence ID" value="KAA6300624.1"/>
    <property type="molecule type" value="Genomic_DNA"/>
</dbReference>
<evidence type="ECO:0000256" key="2">
    <source>
        <dbReference type="ARBA" id="ARBA00006275"/>
    </source>
</evidence>
<dbReference type="InterPro" id="IPR012944">
    <property type="entry name" value="SusD_RagB_dom"/>
</dbReference>
<evidence type="ECO:0000256" key="1">
    <source>
        <dbReference type="ARBA" id="ARBA00004442"/>
    </source>
</evidence>
<evidence type="ECO:0000259" key="7">
    <source>
        <dbReference type="Pfam" id="PF07980"/>
    </source>
</evidence>
<dbReference type="AlphaFoldDB" id="A0A5M8NXU5"/>
<feature type="chain" id="PRO_5024280971" evidence="6">
    <location>
        <begin position="23"/>
        <end position="659"/>
    </location>
</feature>
<dbReference type="Proteomes" id="UP000324575">
    <property type="component" value="Unassembled WGS sequence"/>
</dbReference>
<dbReference type="InterPro" id="IPR033985">
    <property type="entry name" value="SusD-like_N"/>
</dbReference>
<evidence type="ECO:0000313" key="10">
    <source>
        <dbReference type="Proteomes" id="UP000324575"/>
    </source>
</evidence>
<keyword evidence="3 6" id="KW-0732">Signal</keyword>
<comment type="similarity">
    <text evidence="2">Belongs to the SusD family.</text>
</comment>
<evidence type="ECO:0000259" key="8">
    <source>
        <dbReference type="Pfam" id="PF14322"/>
    </source>
</evidence>
<gene>
    <name evidence="9" type="ORF">EZS26_003230</name>
</gene>
<evidence type="ECO:0000313" key="9">
    <source>
        <dbReference type="EMBL" id="KAA6300624.1"/>
    </source>
</evidence>
<dbReference type="Pfam" id="PF07980">
    <property type="entry name" value="SusD_RagB"/>
    <property type="match status" value="1"/>
</dbReference>
<dbReference type="Pfam" id="PF14322">
    <property type="entry name" value="SusD-like_3"/>
    <property type="match status" value="1"/>
</dbReference>
<evidence type="ECO:0000256" key="4">
    <source>
        <dbReference type="ARBA" id="ARBA00023136"/>
    </source>
</evidence>
<keyword evidence="4" id="KW-0472">Membrane</keyword>
<evidence type="ECO:0000256" key="3">
    <source>
        <dbReference type="ARBA" id="ARBA00022729"/>
    </source>
</evidence>
<organism evidence="9 10">
    <name type="scientific">Candidatus Ordinivivax streblomastigis</name>
    <dbReference type="NCBI Taxonomy" id="2540710"/>
    <lineage>
        <taxon>Bacteria</taxon>
        <taxon>Pseudomonadati</taxon>
        <taxon>Bacteroidota</taxon>
        <taxon>Bacteroidia</taxon>
        <taxon>Bacteroidales</taxon>
        <taxon>Candidatus Ordinivivax</taxon>
    </lineage>
</organism>
<proteinExistence type="inferred from homology"/>
<feature type="domain" description="RagB/SusD" evidence="7">
    <location>
        <begin position="355"/>
        <end position="659"/>
    </location>
</feature>
<reference evidence="9 10" key="1">
    <citation type="submission" date="2019-03" db="EMBL/GenBank/DDBJ databases">
        <title>Single cell metagenomics reveals metabolic interactions within the superorganism composed of flagellate Streblomastix strix and complex community of Bacteroidetes bacteria on its surface.</title>
        <authorList>
            <person name="Treitli S.C."/>
            <person name="Kolisko M."/>
            <person name="Husnik F."/>
            <person name="Keeling P."/>
            <person name="Hampl V."/>
        </authorList>
    </citation>
    <scope>NUCLEOTIDE SEQUENCE [LARGE SCALE GENOMIC DNA]</scope>
    <source>
        <strain evidence="9">St1</strain>
    </source>
</reference>
<evidence type="ECO:0000256" key="5">
    <source>
        <dbReference type="ARBA" id="ARBA00023237"/>
    </source>
</evidence>
<sequence>MKSICMKYFRNMFMLTCLSLMAACADYLDVIPDNVATLEHAFSTRNVTQKFLGTCYAYLPNITAAWDNPGILGGDETWWNIDRFKDQNSCYLAQGYQNISDPYLNYWDGAQGGKNLFIAIRDCNIFLENIYMPTDLEDSERRQWIAEVKTLKAYYHFYLMQLYGPIPIVKENIPVNAMPEEVRVYRDPVDDVAEYIAQLVDEAIPDLLLSTEDTKASDAGRITKPVAAAVKAKALVLAASPLFNGNPDYTTFKDKRGVQLISSEYNASKWIRAADAVREAIEIAHEAGHRFHNYIVPNNATNASPITKLKCTLRAAITEKFNPEIIWPSVAATNSLEMYVVPSFGTYTSNIFPSEMGPTLKVAEQFYTRNGLPIDEDPEWMGWIGENFIQRYETKQASTAAGSGIGGVSSLSEDHKYYIGSNETTAKLHFYREPRFYAWIGFDRGIWEMNGILDDTKSHVIKARAGENQGAMGSDRHVTCGYFTKKLVNMETVKNDANTGMIQTRYTYPIIRLSDLYLLYAEALNETKTTPDEQVYQWVDSVRLRAGLTGVVDSWAKATANAQIKSSTKDGMREIIRRERLIELSFESQRFFDLLRWKDALQYLNEPVKGWGYREMSLTGFYTVNTYWDQRVFNTRDYLWPLKLSALQVNSNLVQNPGW</sequence>
<comment type="caution">
    <text evidence="9">The sequence shown here is derived from an EMBL/GenBank/DDBJ whole genome shotgun (WGS) entry which is preliminary data.</text>
</comment>
<feature type="signal peptide" evidence="6">
    <location>
        <begin position="1"/>
        <end position="22"/>
    </location>
</feature>
<evidence type="ECO:0000256" key="6">
    <source>
        <dbReference type="SAM" id="SignalP"/>
    </source>
</evidence>
<comment type="subcellular location">
    <subcellularLocation>
        <location evidence="1">Cell outer membrane</location>
    </subcellularLocation>
</comment>
<dbReference type="Gene3D" id="1.25.40.390">
    <property type="match status" value="1"/>
</dbReference>